<dbReference type="EMBL" id="CP121687">
    <property type="protein sequence ID" value="WZL69481.1"/>
    <property type="molecule type" value="Genomic_DNA"/>
</dbReference>
<organism evidence="2 3">
    <name type="scientific">Defluviitalea saccharophila</name>
    <dbReference type="NCBI Taxonomy" id="879970"/>
    <lineage>
        <taxon>Bacteria</taxon>
        <taxon>Bacillati</taxon>
        <taxon>Bacillota</taxon>
        <taxon>Clostridia</taxon>
        <taxon>Lachnospirales</taxon>
        <taxon>Defluviitaleaceae</taxon>
        <taxon>Defluviitalea</taxon>
    </lineage>
</organism>
<reference evidence="2 3" key="1">
    <citation type="submission" date="2023-03" db="EMBL/GenBank/DDBJ databases">
        <title>Novel Species.</title>
        <authorList>
            <person name="Ma S."/>
        </authorList>
    </citation>
    <scope>NUCLEOTIDE SEQUENCE [LARGE SCALE GENOMIC DNA]</scope>
    <source>
        <strain evidence="2 3">LIND6LT2</strain>
    </source>
</reference>
<accession>A0ABZ2Y613</accession>
<keyword evidence="1" id="KW-1133">Transmembrane helix</keyword>
<feature type="transmembrane region" description="Helical" evidence="1">
    <location>
        <begin position="5"/>
        <end position="21"/>
    </location>
</feature>
<evidence type="ECO:0000256" key="1">
    <source>
        <dbReference type="SAM" id="Phobius"/>
    </source>
</evidence>
<proteinExistence type="predicted"/>
<protein>
    <recommendedName>
        <fullName evidence="4">DUF4829 domain-containing protein</fullName>
    </recommendedName>
</protein>
<dbReference type="Pfam" id="PF20462">
    <property type="entry name" value="DUF6715"/>
    <property type="match status" value="1"/>
</dbReference>
<dbReference type="Proteomes" id="UP001486565">
    <property type="component" value="Chromosome"/>
</dbReference>
<evidence type="ECO:0008006" key="4">
    <source>
        <dbReference type="Google" id="ProtNLM"/>
    </source>
</evidence>
<keyword evidence="3" id="KW-1185">Reference proteome</keyword>
<dbReference type="RefSeq" id="WP_341876477.1">
    <property type="nucleotide sequence ID" value="NZ_CP121687.1"/>
</dbReference>
<sequence>MRKFFMIAVILICVGTYYYYVKTERTVKEEKITEFDKIVELSNEANYFSDPDQLMVMNNRIIAYLYGGNVKDEEIEQLVTIQRTLLDNELLKINPLETQLIKIESKIAEYKEKELKVIKIKQRSAQYDEKNKNIAKVQVIQYMNAGDDNYLQYYLRKQIDDTWRILGWEVTDEFSISEELEYEKQ</sequence>
<evidence type="ECO:0000313" key="2">
    <source>
        <dbReference type="EMBL" id="WZL69481.1"/>
    </source>
</evidence>
<dbReference type="InterPro" id="IPR046563">
    <property type="entry name" value="DUF6715"/>
</dbReference>
<keyword evidence="1" id="KW-0472">Membrane</keyword>
<name>A0ABZ2Y613_9FIRM</name>
<gene>
    <name evidence="2" type="ORF">QBE51_11845</name>
</gene>
<keyword evidence="1" id="KW-0812">Transmembrane</keyword>
<evidence type="ECO:0000313" key="3">
    <source>
        <dbReference type="Proteomes" id="UP001486565"/>
    </source>
</evidence>